<dbReference type="InterPro" id="IPR006674">
    <property type="entry name" value="HD_domain"/>
</dbReference>
<dbReference type="GO" id="GO:0008728">
    <property type="term" value="F:GTP diphosphokinase activity"/>
    <property type="evidence" value="ECO:0007669"/>
    <property type="project" value="UniProtKB-EC"/>
</dbReference>
<dbReference type="CDD" id="cd00077">
    <property type="entry name" value="HDc"/>
    <property type="match status" value="1"/>
</dbReference>
<dbReference type="GO" id="GO:0016787">
    <property type="term" value="F:hydrolase activity"/>
    <property type="evidence" value="ECO:0007669"/>
    <property type="project" value="UniProtKB-KW"/>
</dbReference>
<evidence type="ECO:0000259" key="2">
    <source>
        <dbReference type="PROSITE" id="PS51831"/>
    </source>
</evidence>
<dbReference type="InterPro" id="IPR012676">
    <property type="entry name" value="TGS-like"/>
</dbReference>
<dbReference type="InterPro" id="IPR003607">
    <property type="entry name" value="HD/PDEase_dom"/>
</dbReference>
<dbReference type="Pfam" id="PF04607">
    <property type="entry name" value="RelA_SpoT"/>
    <property type="match status" value="1"/>
</dbReference>
<dbReference type="Gene3D" id="3.10.20.30">
    <property type="match status" value="1"/>
</dbReference>
<dbReference type="EC" id="2.7.6.5" evidence="3"/>
<dbReference type="Gene3D" id="3.30.460.10">
    <property type="entry name" value="Beta Polymerase, domain 2"/>
    <property type="match status" value="1"/>
</dbReference>
<dbReference type="PANTHER" id="PTHR43061:SF1">
    <property type="entry name" value="GTP DIPHOSPHOKINASE RSH1, CHLOROPLASTIC-RELATED"/>
    <property type="match status" value="1"/>
</dbReference>
<feature type="domain" description="HD" evidence="2">
    <location>
        <begin position="77"/>
        <end position="175"/>
    </location>
</feature>
<dbReference type="PROSITE" id="PS51831">
    <property type="entry name" value="HD"/>
    <property type="match status" value="1"/>
</dbReference>
<dbReference type="Pfam" id="PF02824">
    <property type="entry name" value="TGS"/>
    <property type="match status" value="1"/>
</dbReference>
<dbReference type="Proteomes" id="UP000005695">
    <property type="component" value="Unassembled WGS sequence"/>
</dbReference>
<dbReference type="SUPFAM" id="SSF81301">
    <property type="entry name" value="Nucleotidyltransferase"/>
    <property type="match status" value="1"/>
</dbReference>
<dbReference type="Gene3D" id="1.10.3210.10">
    <property type="entry name" value="Hypothetical protein af1432"/>
    <property type="match status" value="1"/>
</dbReference>
<comment type="caution">
    <text evidence="3">The sequence shown here is derived from an EMBL/GenBank/DDBJ whole genome shotgun (WGS) entry which is preliminary data.</text>
</comment>
<name>Q1K0T5_DESA6</name>
<reference evidence="3" key="1">
    <citation type="submission" date="2006-05" db="EMBL/GenBank/DDBJ databases">
        <title>Annotation of the draft genome assembly of Desulfuromonas acetoxidans DSM 684.</title>
        <authorList>
            <consortium name="US DOE Joint Genome Institute (JGI-ORNL)"/>
            <person name="Larimer F."/>
            <person name="Land M."/>
            <person name="Hauser L."/>
        </authorList>
    </citation>
    <scope>NUCLEOTIDE SEQUENCE [LARGE SCALE GENOMIC DNA]</scope>
    <source>
        <strain evidence="3">DSM 684</strain>
    </source>
</reference>
<dbReference type="GO" id="GO:0015969">
    <property type="term" value="P:guanosine tetraphosphate metabolic process"/>
    <property type="evidence" value="ECO:0007669"/>
    <property type="project" value="InterPro"/>
</dbReference>
<dbReference type="Pfam" id="PF13328">
    <property type="entry name" value="HD_4"/>
    <property type="match status" value="1"/>
</dbReference>
<reference evidence="3" key="2">
    <citation type="submission" date="2006-05" db="EMBL/GenBank/DDBJ databases">
        <title>Sequencing of the draft genome and assembly of Desulfuromonas acetoxidans DSM 684.</title>
        <authorList>
            <consortium name="US DOE Joint Genome Institute (JGI-PGF)"/>
            <person name="Copeland A."/>
            <person name="Lucas S."/>
            <person name="Lapidus A."/>
            <person name="Barry K."/>
            <person name="Detter J.C."/>
            <person name="Glavina del Rio T."/>
            <person name="Hammon N."/>
            <person name="Israni S."/>
            <person name="Dalin E."/>
            <person name="Tice H."/>
            <person name="Bruce D."/>
            <person name="Pitluck S."/>
            <person name="Richardson P."/>
        </authorList>
    </citation>
    <scope>NUCLEOTIDE SEQUENCE [LARGE SCALE GENOMIC DNA]</scope>
    <source>
        <strain evidence="3">DSM 684</strain>
    </source>
</reference>
<keyword evidence="4" id="KW-1185">Reference proteome</keyword>
<dbReference type="InterPro" id="IPR012675">
    <property type="entry name" value="Beta-grasp_dom_sf"/>
</dbReference>
<organism evidence="3 4">
    <name type="scientific">Desulfuromonas acetoxidans (strain DSM 684 / 11070)</name>
    <dbReference type="NCBI Taxonomy" id="281689"/>
    <lineage>
        <taxon>Bacteria</taxon>
        <taxon>Pseudomonadati</taxon>
        <taxon>Thermodesulfobacteriota</taxon>
        <taxon>Desulfuromonadia</taxon>
        <taxon>Desulfuromonadales</taxon>
        <taxon>Desulfuromonadaceae</taxon>
        <taxon>Desulfuromonas</taxon>
    </lineage>
</organism>
<dbReference type="AlphaFoldDB" id="Q1K0T5"/>
<dbReference type="PANTHER" id="PTHR43061">
    <property type="entry name" value="GTP DIPHOSPHOKINASE RSH1, CHLOROPLASTIC-RELATED"/>
    <property type="match status" value="1"/>
</dbReference>
<sequence length="495" mass="56279">MSQAQLFKFDSEAAMKKKQYQREIHKLMNDIAELLVTHHGGSLSEGDLDHGIKQLNGAFKLAQDAHAEQKRKSGEPYLFHPLRVALLAARHWMEFSSIIAALLHDVVEDTPVTLDEVEADFGAEVALLVKGLTKVEDAALSREILKAETYRNQILVAIKDIRVLCLKLWDRLDNLRTIGALKPEKQVLIAEETRTVYIPLARHLGMGQVADELEALSLAILYPRRASRYRRVVKELGERSDSARRQIRNDITTEFNRHHLNVALKDNWRSFSLEGAMRVGRGISALYSLDVLVDSTMDAYVALGLLHRLYQPITGKLRDHLNAPSQHGYQAIKTTVQAGEYRLRIQITTRKFERFNESGVLAPGFEFRRENFAGLMRSLLDGESIFDIDHLRLASATIQVYTPNGESRMLPEGSSALDFAFEIHEKLGIHAFRARINGQTRVLKTRLMDGDQVQIETVDVPGVLPKWLDWAVTPRARNSIRRYLRTIVRDNKHND</sequence>
<dbReference type="InterPro" id="IPR004095">
    <property type="entry name" value="TGS"/>
</dbReference>
<dbReference type="InterPro" id="IPR007685">
    <property type="entry name" value="RelA_SpoT"/>
</dbReference>
<dbReference type="SUPFAM" id="SSF109604">
    <property type="entry name" value="HD-domain/PDEase-like"/>
    <property type="match status" value="1"/>
</dbReference>
<proteinExistence type="inferred from homology"/>
<dbReference type="EMBL" id="AAEW02000006">
    <property type="protein sequence ID" value="EAT16273.1"/>
    <property type="molecule type" value="Genomic_DNA"/>
</dbReference>
<evidence type="ECO:0000313" key="3">
    <source>
        <dbReference type="EMBL" id="EAT16273.1"/>
    </source>
</evidence>
<dbReference type="FunFam" id="1.10.3210.10:FF:000001">
    <property type="entry name" value="GTP pyrophosphokinase RelA"/>
    <property type="match status" value="1"/>
</dbReference>
<gene>
    <name evidence="3" type="ORF">Dace_1737</name>
</gene>
<evidence type="ECO:0000313" key="4">
    <source>
        <dbReference type="Proteomes" id="UP000005695"/>
    </source>
</evidence>
<comment type="similarity">
    <text evidence="1">Belongs to the RelA/SpoT family.</text>
</comment>
<dbReference type="InterPro" id="IPR043519">
    <property type="entry name" value="NT_sf"/>
</dbReference>
<dbReference type="SUPFAM" id="SSF81271">
    <property type="entry name" value="TGS-like"/>
    <property type="match status" value="1"/>
</dbReference>
<evidence type="ECO:0000256" key="1">
    <source>
        <dbReference type="ARBA" id="ARBA00007476"/>
    </source>
</evidence>
<dbReference type="SMART" id="SM00471">
    <property type="entry name" value="HDc"/>
    <property type="match status" value="1"/>
</dbReference>
<protein>
    <submittedName>
        <fullName evidence="3">Metal dependent phosphohydrolase</fullName>
        <ecNumber evidence="3">2.7.6.5</ecNumber>
    </submittedName>
</protein>
<accession>Q1K0T5</accession>
<keyword evidence="3" id="KW-0808">Transferase</keyword>